<evidence type="ECO:0008006" key="3">
    <source>
        <dbReference type="Google" id="ProtNLM"/>
    </source>
</evidence>
<dbReference type="OrthoDB" id="409543at2759"/>
<evidence type="ECO:0000313" key="1">
    <source>
        <dbReference type="EMBL" id="OAX80309.1"/>
    </source>
</evidence>
<dbReference type="InterPro" id="IPR029044">
    <property type="entry name" value="Nucleotide-diphossugar_trans"/>
</dbReference>
<dbReference type="Pfam" id="PF05704">
    <property type="entry name" value="Caps_synth"/>
    <property type="match status" value="1"/>
</dbReference>
<dbReference type="GO" id="GO:0016757">
    <property type="term" value="F:glycosyltransferase activity"/>
    <property type="evidence" value="ECO:0007669"/>
    <property type="project" value="InterPro"/>
</dbReference>
<gene>
    <name evidence="1" type="ORF">ACJ72_05362</name>
</gene>
<name>A0A1B7NU51_9EURO</name>
<dbReference type="InterPro" id="IPR008441">
    <property type="entry name" value="AfumC-like_glycosyl_Trfase"/>
</dbReference>
<organism evidence="1 2">
    <name type="scientific">Emergomyces africanus</name>
    <dbReference type="NCBI Taxonomy" id="1955775"/>
    <lineage>
        <taxon>Eukaryota</taxon>
        <taxon>Fungi</taxon>
        <taxon>Dikarya</taxon>
        <taxon>Ascomycota</taxon>
        <taxon>Pezizomycotina</taxon>
        <taxon>Eurotiomycetes</taxon>
        <taxon>Eurotiomycetidae</taxon>
        <taxon>Onygenales</taxon>
        <taxon>Ajellomycetaceae</taxon>
        <taxon>Emergomyces</taxon>
    </lineage>
</organism>
<dbReference type="Proteomes" id="UP000091918">
    <property type="component" value="Unassembled WGS sequence"/>
</dbReference>
<protein>
    <recommendedName>
        <fullName evidence="3">Capsule polysaccharide biosynthesis protein</fullName>
    </recommendedName>
</protein>
<dbReference type="AlphaFoldDB" id="A0A1B7NU51"/>
<dbReference type="EMBL" id="LGUA01000738">
    <property type="protein sequence ID" value="OAX80309.1"/>
    <property type="molecule type" value="Genomic_DNA"/>
</dbReference>
<sequence length="397" mass="44931">MSPRQFTIPPEFQADLKYVESLDTRTDEEIISSLKSFTPVESEKNIWAFWDRGIEHLPGWCMRNVANWSRLCGPSWTIRVLDAVPDSPNYALKYIPANMVPEAFVKGTMEGPYVGPHSADFLRGATLYLHGGVYMDVGILLVLSLDRLCWSTLADDSSPRNVAVPCMYDLVMANHFVASRKGDPFIKRWHDLFVHLWDKKTIYTGMVSDPLLSFVLEMDFSAPKQKGYDFDFVVDPITVIEYITQVVCWLRLCMLEDAGDGFSGADYAVDHILWFDCLKEDWPLETVVGFRGQSAFDTLSTPLDADPESEEYKTAYQAVWRVLTSSSMQKVTHSKKLSKTLALGYLWDDHDLADCKEGTFAELLRYGSVHFEQTRGSIAIVQVKKAEGTLKKGLLEA</sequence>
<dbReference type="SUPFAM" id="SSF53448">
    <property type="entry name" value="Nucleotide-diphospho-sugar transferases"/>
    <property type="match status" value="1"/>
</dbReference>
<keyword evidence="2" id="KW-1185">Reference proteome</keyword>
<proteinExistence type="predicted"/>
<evidence type="ECO:0000313" key="2">
    <source>
        <dbReference type="Proteomes" id="UP000091918"/>
    </source>
</evidence>
<comment type="caution">
    <text evidence="1">The sequence shown here is derived from an EMBL/GenBank/DDBJ whole genome shotgun (WGS) entry which is preliminary data.</text>
</comment>
<dbReference type="Gene3D" id="3.90.550.20">
    <property type="match status" value="1"/>
</dbReference>
<accession>A0A1B7NU51</accession>
<reference evidence="1 2" key="1">
    <citation type="submission" date="2015-07" db="EMBL/GenBank/DDBJ databases">
        <title>Emmonsia species relationships and genome sequence.</title>
        <authorList>
            <person name="Cuomo C.A."/>
            <person name="Schwartz I.S."/>
            <person name="Kenyon C."/>
            <person name="de Hoog G.S."/>
            <person name="Govender N.P."/>
            <person name="Botha A."/>
            <person name="Moreno L."/>
            <person name="de Vries M."/>
            <person name="Munoz J.F."/>
            <person name="Stielow J.B."/>
        </authorList>
    </citation>
    <scope>NUCLEOTIDE SEQUENCE [LARGE SCALE GENOMIC DNA]</scope>
    <source>
        <strain evidence="1 2">CBS 136260</strain>
    </source>
</reference>